<dbReference type="Gene3D" id="1.25.40.20">
    <property type="entry name" value="Ankyrin repeat-containing domain"/>
    <property type="match status" value="1"/>
</dbReference>
<dbReference type="SMART" id="SM00248">
    <property type="entry name" value="ANK"/>
    <property type="match status" value="5"/>
</dbReference>
<evidence type="ECO:0000256" key="2">
    <source>
        <dbReference type="ARBA" id="ARBA00023043"/>
    </source>
</evidence>
<keyword evidence="5" id="KW-1185">Reference proteome</keyword>
<proteinExistence type="predicted"/>
<dbReference type="Pfam" id="PF07661">
    <property type="entry name" value="MORN_2"/>
    <property type="match status" value="1"/>
</dbReference>
<evidence type="ECO:0000256" key="1">
    <source>
        <dbReference type="ARBA" id="ARBA00022737"/>
    </source>
</evidence>
<dbReference type="InParanoid" id="A0A395JMJ2"/>
<dbReference type="PROSITE" id="PS50088">
    <property type="entry name" value="ANK_REPEAT"/>
    <property type="match status" value="2"/>
</dbReference>
<protein>
    <submittedName>
        <fullName evidence="4">MORN repeat protein</fullName>
    </submittedName>
</protein>
<dbReference type="InterPro" id="IPR002110">
    <property type="entry name" value="Ankyrin_rpt"/>
</dbReference>
<keyword evidence="1" id="KW-0677">Repeat</keyword>
<accession>A0A395JMJ2</accession>
<dbReference type="Proteomes" id="UP000253083">
    <property type="component" value="Unassembled WGS sequence"/>
</dbReference>
<organism evidence="4 5">
    <name type="scientific">Arenicella xantha</name>
    <dbReference type="NCBI Taxonomy" id="644221"/>
    <lineage>
        <taxon>Bacteria</taxon>
        <taxon>Pseudomonadati</taxon>
        <taxon>Pseudomonadota</taxon>
        <taxon>Gammaproteobacteria</taxon>
        <taxon>Arenicellales</taxon>
        <taxon>Arenicellaceae</taxon>
        <taxon>Arenicella</taxon>
    </lineage>
</organism>
<dbReference type="OrthoDB" id="6588791at2"/>
<feature type="repeat" description="ANK" evidence="3">
    <location>
        <begin position="330"/>
        <end position="362"/>
    </location>
</feature>
<feature type="repeat" description="ANK" evidence="3">
    <location>
        <begin position="219"/>
        <end position="251"/>
    </location>
</feature>
<sequence>MGVHSECISSTVAIDAKQVDKALKTLKRQVLDMSFMRDINIELCHSLPEALDKLGFECELTKTGVNKIQFVGGKGDNSSLIWPILAPYVKEGSEIIMEHDGEREITIFTDGECYTQCDDEEDYQDEEEDDEPSDAVYDLLEKLEQDELNEQDIRSHVTTHGVAGPVDYSGNSLLMVLLEKYCEYDQDDTSQEQTLDSEISNLVQVLLDVKIDLNKVNDESETALYIALRGTYLELAKTLIEHGAKLAPKGSASLFDMAAEYLNLNALEFLLEHDVDFSKHGKTTLITACTADHDNPAKLPFVRHLIDELNADVNAASKKKIYAWHGELSKRATPLIAAAYADDFSLLELLIDKGADTSTPDAAGNTALHYCSGQTWPSGDGSVCWRAGKDNLSVVKLLSADASTIGVRNNVGKTPYMLAREDNLPALEWFRAQLTASGRQVPVELTADLEGTVSYSSDTGLGYALSFKQGKLHGQQKFFTKNGAPFVELTYVEGLAHGAYNAWYEDGQPMLEASLQQGKWHDEVKLFHPSGLLIKHLSYLEGRRHGTQFIFQEDGEPMIEAHYKQGKKHGRFNFTKPDGEVVVDEIFVEGVAESSAEETDTEKPKGLLSALFGSISKASVAAELVEDKLAPSEKLFFHDPKKVLAIFEKTQAQLCC</sequence>
<evidence type="ECO:0000313" key="5">
    <source>
        <dbReference type="Proteomes" id="UP000253083"/>
    </source>
</evidence>
<dbReference type="Pfam" id="PF13637">
    <property type="entry name" value="Ank_4"/>
    <property type="match status" value="2"/>
</dbReference>
<comment type="caution">
    <text evidence="4">The sequence shown here is derived from an EMBL/GenBank/DDBJ whole genome shotgun (WGS) entry which is preliminary data.</text>
</comment>
<dbReference type="AlphaFoldDB" id="A0A395JMJ2"/>
<dbReference type="RefSeq" id="WP_113953858.1">
    <property type="nucleotide sequence ID" value="NZ_QNRT01000002.1"/>
</dbReference>
<dbReference type="Gene3D" id="2.20.110.10">
    <property type="entry name" value="Histone H3 K4-specific methyltransferase SET7/9 N-terminal domain"/>
    <property type="match status" value="2"/>
</dbReference>
<name>A0A395JMJ2_9GAMM</name>
<reference evidence="4 5" key="1">
    <citation type="submission" date="2018-06" db="EMBL/GenBank/DDBJ databases">
        <title>Genomic Encyclopedia of Type Strains, Phase IV (KMG-IV): sequencing the most valuable type-strain genomes for metagenomic binning, comparative biology and taxonomic classification.</title>
        <authorList>
            <person name="Goeker M."/>
        </authorList>
    </citation>
    <scope>NUCLEOTIDE SEQUENCE [LARGE SCALE GENOMIC DNA]</scope>
    <source>
        <strain evidence="4 5">DSM 24032</strain>
    </source>
</reference>
<dbReference type="InterPro" id="IPR036770">
    <property type="entry name" value="Ankyrin_rpt-contain_sf"/>
</dbReference>
<dbReference type="PANTHER" id="PTHR24198">
    <property type="entry name" value="ANKYRIN REPEAT AND PROTEIN KINASE DOMAIN-CONTAINING PROTEIN"/>
    <property type="match status" value="1"/>
</dbReference>
<evidence type="ECO:0000313" key="4">
    <source>
        <dbReference type="EMBL" id="RBP51057.1"/>
    </source>
</evidence>
<dbReference type="EMBL" id="QNRT01000002">
    <property type="protein sequence ID" value="RBP51057.1"/>
    <property type="molecule type" value="Genomic_DNA"/>
</dbReference>
<dbReference type="InterPro" id="IPR011652">
    <property type="entry name" value="MORN_2"/>
</dbReference>
<gene>
    <name evidence="4" type="ORF">DFR28_102476</name>
</gene>
<keyword evidence="2 3" id="KW-0040">ANK repeat</keyword>
<dbReference type="SUPFAM" id="SSF82185">
    <property type="entry name" value="Histone H3 K4-specific methyltransferase SET7/9 N-terminal domain"/>
    <property type="match status" value="1"/>
</dbReference>
<dbReference type="PANTHER" id="PTHR24198:SF194">
    <property type="entry name" value="INVERSIN-A"/>
    <property type="match status" value="1"/>
</dbReference>
<evidence type="ECO:0000256" key="3">
    <source>
        <dbReference type="PROSITE-ProRule" id="PRU00023"/>
    </source>
</evidence>
<dbReference type="SUPFAM" id="SSF48403">
    <property type="entry name" value="Ankyrin repeat"/>
    <property type="match status" value="1"/>
</dbReference>
<dbReference type="PROSITE" id="PS50297">
    <property type="entry name" value="ANK_REP_REGION"/>
    <property type="match status" value="1"/>
</dbReference>